<evidence type="ECO:0000313" key="3">
    <source>
        <dbReference type="Proteomes" id="UP000298663"/>
    </source>
</evidence>
<feature type="region of interest" description="Disordered" evidence="1">
    <location>
        <begin position="238"/>
        <end position="282"/>
    </location>
</feature>
<feature type="compositionally biased region" description="Low complexity" evidence="1">
    <location>
        <begin position="139"/>
        <end position="156"/>
    </location>
</feature>
<feature type="region of interest" description="Disordered" evidence="1">
    <location>
        <begin position="1"/>
        <end position="32"/>
    </location>
</feature>
<protein>
    <submittedName>
        <fullName evidence="2">Uncharacterized protein</fullName>
    </submittedName>
</protein>
<gene>
    <name evidence="2" type="ORF">L596_027084</name>
</gene>
<feature type="compositionally biased region" description="Low complexity" evidence="1">
    <location>
        <begin position="181"/>
        <end position="193"/>
    </location>
</feature>
<feature type="region of interest" description="Disordered" evidence="1">
    <location>
        <begin position="125"/>
        <end position="200"/>
    </location>
</feature>
<feature type="compositionally biased region" description="Basic and acidic residues" evidence="1">
    <location>
        <begin position="166"/>
        <end position="180"/>
    </location>
</feature>
<keyword evidence="3" id="KW-1185">Reference proteome</keyword>
<dbReference type="Proteomes" id="UP000298663">
    <property type="component" value="Unassembled WGS sequence"/>
</dbReference>
<dbReference type="EMBL" id="AZBU02000010">
    <property type="protein sequence ID" value="TKR63229.1"/>
    <property type="molecule type" value="Genomic_DNA"/>
</dbReference>
<dbReference type="AlphaFoldDB" id="A0A4U5M3A1"/>
<reference evidence="2 3" key="2">
    <citation type="journal article" date="2019" name="G3 (Bethesda)">
        <title>Hybrid Assembly of the Genome of the Entomopathogenic Nematode Steinernema carpocapsae Identifies the X-Chromosome.</title>
        <authorList>
            <person name="Serra L."/>
            <person name="Macchietto M."/>
            <person name="Macias-Munoz A."/>
            <person name="McGill C.J."/>
            <person name="Rodriguez I.M."/>
            <person name="Rodriguez B."/>
            <person name="Murad R."/>
            <person name="Mortazavi A."/>
        </authorList>
    </citation>
    <scope>NUCLEOTIDE SEQUENCE [LARGE SCALE GENOMIC DNA]</scope>
    <source>
        <strain evidence="2 3">ALL</strain>
    </source>
</reference>
<proteinExistence type="predicted"/>
<name>A0A4U5M3A1_STECR</name>
<feature type="region of interest" description="Disordered" evidence="1">
    <location>
        <begin position="47"/>
        <end position="76"/>
    </location>
</feature>
<sequence>MQQTDEHSPPPPPPVPSSLAQADEGVITRHDSASHLADYMHSYFGSAPGSVIELPPPPPQPPSLLQTTSSSADENSSDLVHAGGFQAVSASIPPAPMYHHPHREHHLPFGGDLCNGGALINGGGSGSGFTQYMPPAPQPSSAEASSVATTTSTPVTIHLDSEDTEDEKHEQQHTGEERGVSSEVGSNSSSSVEAADPKQVEVSVVGSPTVFGIPQPQPATPESDDERVIERCDILGSDQLSLPTGVGDSPADHRPPKKRFMHNAPDVPVPPGSLPSHPHHHLGNSNLSPSAFGAIPGMFDGLRGEEPGDVFQQAMCNWQWVHLDGIKIPVVNRHDGTFAAVHIVQLKFLSKFPPNIPLEMTQRYTMVSQKMTVMESWIFNTINAVMCKFDLGCQLFTVHDEIVRFADVERFYWAVKALNLRRILDGYENELRNTSPFNFALLATIQNLKKTIEDDLEVTELYSNHRPF</sequence>
<comment type="caution">
    <text evidence="2">The sequence shown here is derived from an EMBL/GenBank/DDBJ whole genome shotgun (WGS) entry which is preliminary data.</text>
</comment>
<organism evidence="2 3">
    <name type="scientific">Steinernema carpocapsae</name>
    <name type="common">Entomopathogenic nematode</name>
    <dbReference type="NCBI Taxonomy" id="34508"/>
    <lineage>
        <taxon>Eukaryota</taxon>
        <taxon>Metazoa</taxon>
        <taxon>Ecdysozoa</taxon>
        <taxon>Nematoda</taxon>
        <taxon>Chromadorea</taxon>
        <taxon>Rhabditida</taxon>
        <taxon>Tylenchina</taxon>
        <taxon>Panagrolaimomorpha</taxon>
        <taxon>Strongyloidoidea</taxon>
        <taxon>Steinernematidae</taxon>
        <taxon>Steinernema</taxon>
    </lineage>
</organism>
<accession>A0A4U5M3A1</accession>
<evidence type="ECO:0000256" key="1">
    <source>
        <dbReference type="SAM" id="MobiDB-lite"/>
    </source>
</evidence>
<evidence type="ECO:0000313" key="2">
    <source>
        <dbReference type="EMBL" id="TKR63229.1"/>
    </source>
</evidence>
<reference evidence="2 3" key="1">
    <citation type="journal article" date="2015" name="Genome Biol.">
        <title>Comparative genomics of Steinernema reveals deeply conserved gene regulatory networks.</title>
        <authorList>
            <person name="Dillman A.R."/>
            <person name="Macchietto M."/>
            <person name="Porter C.F."/>
            <person name="Rogers A."/>
            <person name="Williams B."/>
            <person name="Antoshechkin I."/>
            <person name="Lee M.M."/>
            <person name="Goodwin Z."/>
            <person name="Lu X."/>
            <person name="Lewis E.E."/>
            <person name="Goodrich-Blair H."/>
            <person name="Stock S.P."/>
            <person name="Adams B.J."/>
            <person name="Sternberg P.W."/>
            <person name="Mortazavi A."/>
        </authorList>
    </citation>
    <scope>NUCLEOTIDE SEQUENCE [LARGE SCALE GENOMIC DNA]</scope>
    <source>
        <strain evidence="2 3">ALL</strain>
    </source>
</reference>
<dbReference type="OrthoDB" id="6497308at2759"/>